<dbReference type="EMBL" id="CAXAMN010027293">
    <property type="protein sequence ID" value="CAK9109913.1"/>
    <property type="molecule type" value="Genomic_DNA"/>
</dbReference>
<reference evidence="1 2" key="1">
    <citation type="submission" date="2024-02" db="EMBL/GenBank/DDBJ databases">
        <authorList>
            <person name="Chen Y."/>
            <person name="Shah S."/>
            <person name="Dougan E. K."/>
            <person name="Thang M."/>
            <person name="Chan C."/>
        </authorList>
    </citation>
    <scope>NUCLEOTIDE SEQUENCE [LARGE SCALE GENOMIC DNA]</scope>
</reference>
<keyword evidence="2" id="KW-1185">Reference proteome</keyword>
<organism evidence="1 2">
    <name type="scientific">Durusdinium trenchii</name>
    <dbReference type="NCBI Taxonomy" id="1381693"/>
    <lineage>
        <taxon>Eukaryota</taxon>
        <taxon>Sar</taxon>
        <taxon>Alveolata</taxon>
        <taxon>Dinophyceae</taxon>
        <taxon>Suessiales</taxon>
        <taxon>Symbiodiniaceae</taxon>
        <taxon>Durusdinium</taxon>
    </lineage>
</organism>
<evidence type="ECO:0000313" key="1">
    <source>
        <dbReference type="EMBL" id="CAK9109913.1"/>
    </source>
</evidence>
<name>A0ABP0SC31_9DINO</name>
<proteinExistence type="predicted"/>
<sequence>MVPMQTGHGQGLRHCQDINQFGPSTLNHRMCTEGLEGQNGQCKDIGEGFKEIEVPRLSGAKKGCCTSFLCLYKRLHLNKTHDPSQNVACTHVRSLEWFVDTTIYILHEIWRTCLATLEKYLRKPPNCEIPRGVSCGRPTRSPSQLPL</sequence>
<accession>A0ABP0SC31</accession>
<evidence type="ECO:0000313" key="2">
    <source>
        <dbReference type="Proteomes" id="UP001642484"/>
    </source>
</evidence>
<comment type="caution">
    <text evidence="1">The sequence shown here is derived from an EMBL/GenBank/DDBJ whole genome shotgun (WGS) entry which is preliminary data.</text>
</comment>
<protein>
    <submittedName>
        <fullName evidence="1">Uncharacterized protein</fullName>
    </submittedName>
</protein>
<dbReference type="Proteomes" id="UP001642484">
    <property type="component" value="Unassembled WGS sequence"/>
</dbReference>
<gene>
    <name evidence="1" type="ORF">CCMP2556_LOCUS51132</name>
</gene>